<evidence type="ECO:0000313" key="1">
    <source>
        <dbReference type="EMBL" id="SFM55744.1"/>
    </source>
</evidence>
<evidence type="ECO:0000313" key="2">
    <source>
        <dbReference type="Proteomes" id="UP000199614"/>
    </source>
</evidence>
<dbReference type="Proteomes" id="UP000199614">
    <property type="component" value="Unassembled WGS sequence"/>
</dbReference>
<dbReference type="AlphaFoldDB" id="A0A1I4RUI7"/>
<organism evidence="1 2">
    <name type="scientific">Pseudonocardia ammonioxydans</name>
    <dbReference type="NCBI Taxonomy" id="260086"/>
    <lineage>
        <taxon>Bacteria</taxon>
        <taxon>Bacillati</taxon>
        <taxon>Actinomycetota</taxon>
        <taxon>Actinomycetes</taxon>
        <taxon>Pseudonocardiales</taxon>
        <taxon>Pseudonocardiaceae</taxon>
        <taxon>Pseudonocardia</taxon>
    </lineage>
</organism>
<dbReference type="STRING" id="260086.SAMN05216207_100157"/>
<dbReference type="EMBL" id="FOUY01000001">
    <property type="protein sequence ID" value="SFM55744.1"/>
    <property type="molecule type" value="Genomic_DNA"/>
</dbReference>
<dbReference type="OrthoDB" id="3575044at2"/>
<keyword evidence="2" id="KW-1185">Reference proteome</keyword>
<dbReference type="RefSeq" id="WP_093335424.1">
    <property type="nucleotide sequence ID" value="NZ_FOUY01000001.1"/>
</dbReference>
<reference evidence="1 2" key="1">
    <citation type="submission" date="2016-10" db="EMBL/GenBank/DDBJ databases">
        <authorList>
            <person name="de Groot N.N."/>
        </authorList>
    </citation>
    <scope>NUCLEOTIDE SEQUENCE [LARGE SCALE GENOMIC DNA]</scope>
    <source>
        <strain evidence="1 2">CGMCC 4.1877</strain>
    </source>
</reference>
<protein>
    <submittedName>
        <fullName evidence="1">Uncharacterized protein</fullName>
    </submittedName>
</protein>
<gene>
    <name evidence="1" type="ORF">SAMN05216207_100157</name>
</gene>
<sequence length="94" mass="11280">MENLWLDVHMWHPLRGALHPISEIECDVPDPLPQGFDEWHDWAETRLLEVARRDRWQHGRYFFAIQERDETGSPLRELGSDFWEYAKQPRHATG</sequence>
<name>A0A1I4RUI7_PSUAM</name>
<accession>A0A1I4RUI7</accession>
<proteinExistence type="predicted"/>